<keyword evidence="7" id="KW-0234">DNA repair</keyword>
<evidence type="ECO:0000256" key="10">
    <source>
        <dbReference type="PIRSR" id="PIRSR610347-2"/>
    </source>
</evidence>
<dbReference type="Pfam" id="PF06087">
    <property type="entry name" value="Tyr-DNA_phospho"/>
    <property type="match status" value="1"/>
</dbReference>
<dbReference type="GO" id="GO:0004527">
    <property type="term" value="F:exonuclease activity"/>
    <property type="evidence" value="ECO:0007669"/>
    <property type="project" value="UniProtKB-KW"/>
</dbReference>
<dbReference type="PANTHER" id="PTHR12415">
    <property type="entry name" value="TYROSYL-DNA PHOSPHODIESTERASE 1"/>
    <property type="match status" value="1"/>
</dbReference>
<evidence type="ECO:0000256" key="9">
    <source>
        <dbReference type="PIRSR" id="PIRSR610347-1"/>
    </source>
</evidence>
<evidence type="ECO:0000256" key="2">
    <source>
        <dbReference type="ARBA" id="ARBA00010205"/>
    </source>
</evidence>
<feature type="region of interest" description="Disordered" evidence="12">
    <location>
        <begin position="192"/>
        <end position="262"/>
    </location>
</feature>
<feature type="compositionally biased region" description="Low complexity" evidence="12">
    <location>
        <begin position="192"/>
        <end position="202"/>
    </location>
</feature>
<feature type="compositionally biased region" description="Polar residues" evidence="12">
    <location>
        <begin position="8"/>
        <end position="18"/>
    </location>
</feature>
<evidence type="ECO:0000256" key="3">
    <source>
        <dbReference type="ARBA" id="ARBA00022722"/>
    </source>
</evidence>
<dbReference type="GO" id="GO:0006281">
    <property type="term" value="P:DNA repair"/>
    <property type="evidence" value="ECO:0007669"/>
    <property type="project" value="UniProtKB-KW"/>
</dbReference>
<dbReference type="Gene3D" id="3.30.870.10">
    <property type="entry name" value="Endonuclease Chain A"/>
    <property type="match status" value="2"/>
</dbReference>
<evidence type="ECO:0008006" key="15">
    <source>
        <dbReference type="Google" id="ProtNLM"/>
    </source>
</evidence>
<dbReference type="PANTHER" id="PTHR12415:SF0">
    <property type="entry name" value="TYROSYL-DNA PHOSPHODIESTERASE 1"/>
    <property type="match status" value="1"/>
</dbReference>
<keyword evidence="14" id="KW-1185">Reference proteome</keyword>
<dbReference type="CDD" id="cd09122">
    <property type="entry name" value="PLDc_Tdp1_1"/>
    <property type="match status" value="1"/>
</dbReference>
<dbReference type="Proteomes" id="UP000256970">
    <property type="component" value="Unassembled WGS sequence"/>
</dbReference>
<proteinExistence type="inferred from homology"/>
<feature type="binding site" evidence="10">
    <location>
        <position position="451"/>
    </location>
    <ligand>
        <name>substrate</name>
    </ligand>
</feature>
<feature type="compositionally biased region" description="Low complexity" evidence="12">
    <location>
        <begin position="216"/>
        <end position="225"/>
    </location>
</feature>
<organism evidence="13 14">
    <name type="scientific">Tetradesmus obliquus</name>
    <name type="common">Green alga</name>
    <name type="synonym">Acutodesmus obliquus</name>
    <dbReference type="NCBI Taxonomy" id="3088"/>
    <lineage>
        <taxon>Eukaryota</taxon>
        <taxon>Viridiplantae</taxon>
        <taxon>Chlorophyta</taxon>
        <taxon>core chlorophytes</taxon>
        <taxon>Chlorophyceae</taxon>
        <taxon>CS clade</taxon>
        <taxon>Sphaeropleales</taxon>
        <taxon>Scenedesmaceae</taxon>
        <taxon>Tetradesmus</taxon>
    </lineage>
</organism>
<name>A0A383VVN0_TETOB</name>
<dbReference type="GO" id="GO:0003697">
    <property type="term" value="F:single-stranded DNA binding"/>
    <property type="evidence" value="ECO:0007669"/>
    <property type="project" value="TreeGrafter"/>
</dbReference>
<gene>
    <name evidence="13" type="ORF">BQ4739_LOCUS9160</name>
</gene>
<dbReference type="GO" id="GO:0005634">
    <property type="term" value="C:nucleus"/>
    <property type="evidence" value="ECO:0007669"/>
    <property type="project" value="UniProtKB-SubCell"/>
</dbReference>
<feature type="compositionally biased region" description="Low complexity" evidence="12">
    <location>
        <begin position="745"/>
        <end position="762"/>
    </location>
</feature>
<feature type="binding site" evidence="10">
    <location>
        <position position="735"/>
    </location>
    <ligand>
        <name>substrate</name>
    </ligand>
</feature>
<dbReference type="STRING" id="3088.A0A383VVN0"/>
<dbReference type="CDD" id="cd09123">
    <property type="entry name" value="PLDc_Tdp1_2"/>
    <property type="match status" value="1"/>
</dbReference>
<feature type="compositionally biased region" description="Low complexity" evidence="12">
    <location>
        <begin position="310"/>
        <end position="323"/>
    </location>
</feature>
<feature type="region of interest" description="Disordered" evidence="12">
    <location>
        <begin position="300"/>
        <end position="323"/>
    </location>
</feature>
<comment type="subcellular location">
    <subcellularLocation>
        <location evidence="1">Nucleus</location>
    </subcellularLocation>
</comment>
<evidence type="ECO:0000256" key="11">
    <source>
        <dbReference type="PIRSR" id="PIRSR610347-3"/>
    </source>
</evidence>
<feature type="site" description="Interaction with DNA" evidence="11">
    <location>
        <position position="785"/>
    </location>
</feature>
<feature type="active site" description="Proton donor/acceptor" evidence="9">
    <location>
        <position position="733"/>
    </location>
</feature>
<feature type="region of interest" description="Disordered" evidence="12">
    <location>
        <begin position="69"/>
        <end position="99"/>
    </location>
</feature>
<sequence>MLLVQLPDGTQQQVSSRTVFGRGSPPSLSDPQLSREQFLLEVVEGMEGVLQLTNVGLNALLVETLQQGPAAGTDPATAAASGASSSQQQHQQQQQQQETAQWHLTDLLDKGQSAIVGPSTRFYLASRQHTTTFTLLITQHAAAAAAGAQHKAAQQRQQQQDEQAAPALLTQALSRDGQEAADAAFAAALHLQEQQQQQQQHGLGSSSRIRQEQEAADAALAAALAAEEDEEDEEQQSGEEEAAGADGGEAAAGDSDDQGWPAAAAAAAAGDIVGGGARKHGAAVYLFSAADGIEGDAGVVGRPSKRVRRQQQQQDQAAGGSSAAAAAAAAASMDGSRMAPPSMTEAPFSLLAVRGLPAACNAGCLGARLSKLVAGPGLATVVVSNFMVDMGWLLSACPAIATADKVLVVHGERGAHAAAISEQAAAAGLTSPRFAAHAPPLPITYGTHHSKAFLLGYRHGGLRLIVHTANMIYPDCNNKTQGLWYQDFPPKAAGAAAAVSEFESCLSDYLAALKLPGLWAGDVAWLVAAADFSAARAALLPSVPGYHAGSKLHAYGHLRLRALLAASRLPARFQPAPCLLQCSSLGSIDEKWLRQEMVASMTAGSYYSEGDDLSPAAAAAAGNGQLAGGAPAGLPAAAAGGSSNAGAASSSSSDAFARMRQAAAAGSAMRGGDPTLPLQLVWTTAAEVQHSREGWAGGGSIPGRHDNVMRPFLQWHYCRWGGEPAGRQSAMPHIKTYTRYLPPGSSSSSSQQAATDCQPQQQQQHGVAGAGAELAWCIIASHNLSKAAWGSLQKGGSQLMVRSYELGVLLTPELEAAYRAHPHRHYSCTHETPGAAAAAAGSNVGSASKPPVRFYAWTGLQQQQQQVADTATQPSSSSRSGVPVLLPLPYLLPPKQYQQGEVPWCVDPPRPFPGVDAFGYTCGNTPLRYYGNTEPPWDA</sequence>
<protein>
    <recommendedName>
        <fullName evidence="15">Tyrosyl-DNA phosphodiesterase 1</fullName>
    </recommendedName>
</protein>
<evidence type="ECO:0000256" key="7">
    <source>
        <dbReference type="ARBA" id="ARBA00023204"/>
    </source>
</evidence>
<evidence type="ECO:0000256" key="8">
    <source>
        <dbReference type="ARBA" id="ARBA00023242"/>
    </source>
</evidence>
<evidence type="ECO:0000256" key="6">
    <source>
        <dbReference type="ARBA" id="ARBA00022839"/>
    </source>
</evidence>
<dbReference type="InterPro" id="IPR010347">
    <property type="entry name" value="Tdp1"/>
</dbReference>
<reference evidence="13 14" key="1">
    <citation type="submission" date="2016-10" db="EMBL/GenBank/DDBJ databases">
        <authorList>
            <person name="Cai Z."/>
        </authorList>
    </citation>
    <scope>NUCLEOTIDE SEQUENCE [LARGE SCALE GENOMIC DNA]</scope>
</reference>
<dbReference type="GO" id="GO:0003690">
    <property type="term" value="F:double-stranded DNA binding"/>
    <property type="evidence" value="ECO:0007669"/>
    <property type="project" value="TreeGrafter"/>
</dbReference>
<dbReference type="EMBL" id="FNXT01000885">
    <property type="protein sequence ID" value="SZX68842.1"/>
    <property type="molecule type" value="Genomic_DNA"/>
</dbReference>
<feature type="region of interest" description="Disordered" evidence="12">
    <location>
        <begin position="1"/>
        <end position="32"/>
    </location>
</feature>
<evidence type="ECO:0000256" key="4">
    <source>
        <dbReference type="ARBA" id="ARBA00022763"/>
    </source>
</evidence>
<evidence type="ECO:0000256" key="12">
    <source>
        <dbReference type="SAM" id="MobiDB-lite"/>
    </source>
</evidence>
<feature type="compositionally biased region" description="Acidic residues" evidence="12">
    <location>
        <begin position="226"/>
        <end position="243"/>
    </location>
</feature>
<evidence type="ECO:0000313" key="14">
    <source>
        <dbReference type="Proteomes" id="UP000256970"/>
    </source>
</evidence>
<feature type="compositionally biased region" description="Low complexity" evidence="12">
    <location>
        <begin position="248"/>
        <end position="262"/>
    </location>
</feature>
<keyword evidence="5" id="KW-0378">Hydrolase</keyword>
<evidence type="ECO:0000256" key="5">
    <source>
        <dbReference type="ARBA" id="ARBA00022801"/>
    </source>
</evidence>
<keyword evidence="8" id="KW-0539">Nucleus</keyword>
<evidence type="ECO:0000313" key="13">
    <source>
        <dbReference type="EMBL" id="SZX68842.1"/>
    </source>
</evidence>
<keyword evidence="4" id="KW-0227">DNA damage</keyword>
<evidence type="ECO:0000256" key="1">
    <source>
        <dbReference type="ARBA" id="ARBA00004123"/>
    </source>
</evidence>
<dbReference type="SUPFAM" id="SSF56024">
    <property type="entry name" value="Phospholipase D/nuclease"/>
    <property type="match status" value="2"/>
</dbReference>
<accession>A0A383VVN0</accession>
<dbReference type="GO" id="GO:0017005">
    <property type="term" value="F:3'-tyrosyl-DNA phosphodiesterase activity"/>
    <property type="evidence" value="ECO:0007669"/>
    <property type="project" value="TreeGrafter"/>
</dbReference>
<feature type="region of interest" description="Disordered" evidence="12">
    <location>
        <begin position="740"/>
        <end position="762"/>
    </location>
</feature>
<comment type="similarity">
    <text evidence="2">Belongs to the tyrosyl-DNA phosphodiesterase family.</text>
</comment>
<dbReference type="AlphaFoldDB" id="A0A383VVN0"/>
<keyword evidence="6" id="KW-0269">Exonuclease</keyword>
<feature type="active site" description="Nucleophile" evidence="9">
    <location>
        <position position="449"/>
    </location>
</feature>
<keyword evidence="3" id="KW-0540">Nuclease</keyword>